<dbReference type="UniPathway" id="UPA00558">
    <property type="reaction ID" value="UER00616"/>
</dbReference>
<evidence type="ECO:0000256" key="1">
    <source>
        <dbReference type="ARBA" id="ARBA00022475"/>
    </source>
</evidence>
<comment type="subcellular location">
    <subcellularLocation>
        <location evidence="11">Cell membrane</location>
        <topology evidence="11">Peripheral membrane protein</topology>
    </subcellularLocation>
</comment>
<evidence type="ECO:0000256" key="7">
    <source>
        <dbReference type="ARBA" id="ARBA00023209"/>
    </source>
</evidence>
<comment type="subunit">
    <text evidence="11">Heterodimer of a large membrane-associated beta subunit and a small pyruvoyl-containing alpha subunit.</text>
</comment>
<evidence type="ECO:0000256" key="8">
    <source>
        <dbReference type="ARBA" id="ARBA00023239"/>
    </source>
</evidence>
<sequence>MKDSRINNKWPVAKEGIPFIVISGGLTFLFVCTGLFLISILAGIVLLFIIFFFRDPKRSPISDSSNAVLTPADGTILEVLHLKGNNNPLGQASIKISIFMSVFNVHVNRIPIRGTIEKITYHPGKFFSANLDKASKQNEKNEIALQTSDAKKIVFVQIAGLIARRIACWIEKGDRVNTAQRFGLIRFGSRLEVYLPEGTKTTIQVDQKVKAGKTVIGYL</sequence>
<evidence type="ECO:0000313" key="14">
    <source>
        <dbReference type="Proteomes" id="UP000650524"/>
    </source>
</evidence>
<keyword evidence="5 11" id="KW-0472">Membrane</keyword>
<dbReference type="NCBIfam" id="NF003685">
    <property type="entry name" value="PRK05305.2-5"/>
    <property type="match status" value="1"/>
</dbReference>
<dbReference type="EC" id="4.1.1.65" evidence="11"/>
<reference evidence="13 14" key="1">
    <citation type="submission" date="2020-08" db="EMBL/GenBank/DDBJ databases">
        <title>Bridging the membrane lipid divide: bacteria of the FCB group superphylum have the potential to synthesize archaeal ether lipids.</title>
        <authorList>
            <person name="Villanueva L."/>
            <person name="Von Meijenfeldt F.A.B."/>
            <person name="Westbye A.B."/>
            <person name="Yadav S."/>
            <person name="Hopmans E.C."/>
            <person name="Dutilh B.E."/>
            <person name="Sinninghe Damste J.S."/>
        </authorList>
    </citation>
    <scope>NUCLEOTIDE SEQUENCE [LARGE SCALE GENOMIC DNA]</scope>
    <source>
        <strain evidence="13">NIOZ-UU27</strain>
    </source>
</reference>
<keyword evidence="9 11" id="KW-1208">Phospholipid metabolism</keyword>
<keyword evidence="4 11" id="KW-0443">Lipid metabolism</keyword>
<dbReference type="InterPro" id="IPR033175">
    <property type="entry name" value="PSD-A"/>
</dbReference>
<dbReference type="PANTHER" id="PTHR35809:SF1">
    <property type="entry name" value="ARCHAETIDYLSERINE DECARBOXYLASE PROENZYME-RELATED"/>
    <property type="match status" value="1"/>
</dbReference>
<dbReference type="AlphaFoldDB" id="A0A8J6N444"/>
<dbReference type="Pfam" id="PF02666">
    <property type="entry name" value="PS_Dcarbxylase"/>
    <property type="match status" value="1"/>
</dbReference>
<feature type="transmembrane region" description="Helical" evidence="12">
    <location>
        <begin position="20"/>
        <end position="53"/>
    </location>
</feature>
<evidence type="ECO:0000256" key="12">
    <source>
        <dbReference type="SAM" id="Phobius"/>
    </source>
</evidence>
<keyword evidence="2 11" id="KW-0444">Lipid biosynthesis</keyword>
<comment type="caution">
    <text evidence="13">The sequence shown here is derived from an EMBL/GenBank/DDBJ whole genome shotgun (WGS) entry which is preliminary data.</text>
</comment>
<comment type="cofactor">
    <cofactor evidence="11">
        <name>pyruvate</name>
        <dbReference type="ChEBI" id="CHEBI:15361"/>
    </cofactor>
    <text evidence="11">Binds 1 pyruvoyl group covalently per subunit.</text>
</comment>
<keyword evidence="12" id="KW-1133">Transmembrane helix</keyword>
<dbReference type="GO" id="GO:0004609">
    <property type="term" value="F:phosphatidylserine decarboxylase activity"/>
    <property type="evidence" value="ECO:0007669"/>
    <property type="project" value="UniProtKB-UniRule"/>
</dbReference>
<keyword evidence="8 11" id="KW-0456">Lyase</keyword>
<feature type="site" description="Cleavage (non-hydrolytic); by autocatalysis" evidence="11">
    <location>
        <begin position="188"/>
        <end position="189"/>
    </location>
</feature>
<evidence type="ECO:0000256" key="6">
    <source>
        <dbReference type="ARBA" id="ARBA00023145"/>
    </source>
</evidence>
<comment type="PTM">
    <text evidence="11">Is synthesized initially as an inactive proenzyme. Formation of the active enzyme involves a self-maturation process in which the active site pyruvoyl group is generated from an internal serine residue via an autocatalytic post-translational modification. Two non-identical subunits are generated from the proenzyme in this reaction, and the pyruvate is formed at the N-terminus of the alpha chain, which is derived from the carboxyl end of the proenzyme. The post-translation cleavage follows an unusual pathway, termed non-hydrolytic serinolysis, in which the side chain hydroxyl group of the serine supplies its oxygen atom to form the C-terminus of the beta chain, while the remainder of the serine residue undergoes an oxidative deamination to produce ammonia and the pyruvoyl prosthetic group on the alpha chain.</text>
</comment>
<organism evidence="13 14">
    <name type="scientific">Candidatus Desulfacyla euxinica</name>
    <dbReference type="NCBI Taxonomy" id="2841693"/>
    <lineage>
        <taxon>Bacteria</taxon>
        <taxon>Deltaproteobacteria</taxon>
        <taxon>Candidatus Desulfacyla</taxon>
    </lineage>
</organism>
<protein>
    <recommendedName>
        <fullName evidence="11">Phosphatidylserine decarboxylase proenzyme</fullName>
        <ecNumber evidence="11">4.1.1.65</ecNumber>
    </recommendedName>
    <component>
        <recommendedName>
            <fullName evidence="11">Phosphatidylserine decarboxylase alpha chain</fullName>
        </recommendedName>
    </component>
    <component>
        <recommendedName>
            <fullName evidence="11">Phosphatidylserine decarboxylase beta chain</fullName>
        </recommendedName>
    </component>
</protein>
<dbReference type="InterPro" id="IPR003817">
    <property type="entry name" value="PS_Dcarbxylase"/>
</dbReference>
<evidence type="ECO:0000256" key="10">
    <source>
        <dbReference type="ARBA" id="ARBA00023317"/>
    </source>
</evidence>
<comment type="catalytic activity">
    <reaction evidence="11">
        <text>a 1,2-diacyl-sn-glycero-3-phospho-L-serine + H(+) = a 1,2-diacyl-sn-glycero-3-phosphoethanolamine + CO2</text>
        <dbReference type="Rhea" id="RHEA:20828"/>
        <dbReference type="ChEBI" id="CHEBI:15378"/>
        <dbReference type="ChEBI" id="CHEBI:16526"/>
        <dbReference type="ChEBI" id="CHEBI:57262"/>
        <dbReference type="ChEBI" id="CHEBI:64612"/>
        <dbReference type="EC" id="4.1.1.65"/>
    </reaction>
</comment>
<keyword evidence="6 11" id="KW-0865">Zymogen</keyword>
<comment type="function">
    <text evidence="11">Catalyzes the formation of phosphatidylethanolamine (PtdEtn) from phosphatidylserine (PtdSer).</text>
</comment>
<gene>
    <name evidence="11" type="primary">psd</name>
    <name evidence="13" type="ORF">H8E19_17655</name>
</gene>
<feature type="chain" id="PRO_5035347676" description="Phosphatidylserine decarboxylase beta chain" evidence="11">
    <location>
        <begin position="1"/>
        <end position="188"/>
    </location>
</feature>
<dbReference type="NCBIfam" id="NF003678">
    <property type="entry name" value="PRK05305.1-2"/>
    <property type="match status" value="1"/>
</dbReference>
<evidence type="ECO:0000256" key="2">
    <source>
        <dbReference type="ARBA" id="ARBA00022516"/>
    </source>
</evidence>
<keyword evidence="10 11" id="KW-0670">Pyruvate</keyword>
<comment type="similarity">
    <text evidence="11">Belongs to the phosphatidylserine decarboxylase family. PSD-A subfamily.</text>
</comment>
<name>A0A8J6N444_9DELT</name>
<dbReference type="EMBL" id="JACNJD010000361">
    <property type="protein sequence ID" value="MBC8179231.1"/>
    <property type="molecule type" value="Genomic_DNA"/>
</dbReference>
<accession>A0A8J6N444</accession>
<dbReference type="GO" id="GO:0005886">
    <property type="term" value="C:plasma membrane"/>
    <property type="evidence" value="ECO:0007669"/>
    <property type="project" value="UniProtKB-SubCell"/>
</dbReference>
<evidence type="ECO:0000256" key="5">
    <source>
        <dbReference type="ARBA" id="ARBA00023136"/>
    </source>
</evidence>
<keyword evidence="3 11" id="KW-0210">Decarboxylase</keyword>
<keyword evidence="7 11" id="KW-0594">Phospholipid biosynthesis</keyword>
<proteinExistence type="inferred from homology"/>
<feature type="chain" id="PRO_5035347675" description="Phosphatidylserine decarboxylase alpha chain" evidence="11">
    <location>
        <begin position="189"/>
        <end position="219"/>
    </location>
</feature>
<dbReference type="PANTHER" id="PTHR35809">
    <property type="entry name" value="ARCHAETIDYLSERINE DECARBOXYLASE PROENZYME-RELATED"/>
    <property type="match status" value="1"/>
</dbReference>
<evidence type="ECO:0000256" key="9">
    <source>
        <dbReference type="ARBA" id="ARBA00023264"/>
    </source>
</evidence>
<evidence type="ECO:0000313" key="13">
    <source>
        <dbReference type="EMBL" id="MBC8179231.1"/>
    </source>
</evidence>
<comment type="pathway">
    <text evidence="11">Phospholipid metabolism; phosphatidylethanolamine biosynthesis; phosphatidylethanolamine from CDP-diacylglycerol: step 2/2.</text>
</comment>
<evidence type="ECO:0000256" key="4">
    <source>
        <dbReference type="ARBA" id="ARBA00023098"/>
    </source>
</evidence>
<feature type="modified residue" description="Pyruvic acid (Ser); by autocatalysis" evidence="11">
    <location>
        <position position="189"/>
    </location>
</feature>
<dbReference type="HAMAP" id="MF_00664">
    <property type="entry name" value="PS_decarb_PSD_A"/>
    <property type="match status" value="1"/>
</dbReference>
<evidence type="ECO:0000256" key="3">
    <source>
        <dbReference type="ARBA" id="ARBA00022793"/>
    </source>
</evidence>
<dbReference type="GO" id="GO:0006646">
    <property type="term" value="P:phosphatidylethanolamine biosynthetic process"/>
    <property type="evidence" value="ECO:0007669"/>
    <property type="project" value="UniProtKB-UniRule"/>
</dbReference>
<keyword evidence="1 11" id="KW-1003">Cell membrane</keyword>
<keyword evidence="12" id="KW-0812">Transmembrane</keyword>
<evidence type="ECO:0000256" key="11">
    <source>
        <dbReference type="HAMAP-Rule" id="MF_00664"/>
    </source>
</evidence>
<dbReference type="Proteomes" id="UP000650524">
    <property type="component" value="Unassembled WGS sequence"/>
</dbReference>
<feature type="active site" description="Schiff-base intermediate with substrate; via pyruvic acid" evidence="11">
    <location>
        <position position="189"/>
    </location>
</feature>